<dbReference type="PANTHER" id="PTHR21581">
    <property type="entry name" value="D-ALANYL-D-ALANINE CARBOXYPEPTIDASE"/>
    <property type="match status" value="1"/>
</dbReference>
<keyword evidence="15" id="KW-1185">Reference proteome</keyword>
<evidence type="ECO:0000256" key="12">
    <source>
        <dbReference type="SAM" id="SignalP"/>
    </source>
</evidence>
<evidence type="ECO:0000256" key="3">
    <source>
        <dbReference type="ARBA" id="ARBA00022801"/>
    </source>
</evidence>
<comment type="caution">
    <text evidence="14">The sequence shown here is derived from an EMBL/GenBank/DDBJ whole genome shotgun (WGS) entry which is preliminary data.</text>
</comment>
<evidence type="ECO:0000256" key="8">
    <source>
        <dbReference type="PIRSR" id="PIRSR618044-2"/>
    </source>
</evidence>
<dbReference type="SUPFAM" id="SSF56601">
    <property type="entry name" value="beta-lactamase/transpeptidase-like"/>
    <property type="match status" value="1"/>
</dbReference>
<evidence type="ECO:0000256" key="11">
    <source>
        <dbReference type="SAM" id="Phobius"/>
    </source>
</evidence>
<dbReference type="InterPro" id="IPR001967">
    <property type="entry name" value="Peptidase_S11_N"/>
</dbReference>
<evidence type="ECO:0000259" key="13">
    <source>
        <dbReference type="Pfam" id="PF00768"/>
    </source>
</evidence>
<keyword evidence="5" id="KW-0573">Peptidoglycan synthesis</keyword>
<dbReference type="Proteomes" id="UP000681340">
    <property type="component" value="Unassembled WGS sequence"/>
</dbReference>
<dbReference type="GO" id="GO:0009252">
    <property type="term" value="P:peptidoglycan biosynthetic process"/>
    <property type="evidence" value="ECO:0007669"/>
    <property type="project" value="UniProtKB-KW"/>
</dbReference>
<feature type="binding site" evidence="8">
    <location>
        <position position="310"/>
    </location>
    <ligand>
        <name>substrate</name>
    </ligand>
</feature>
<dbReference type="InterPro" id="IPR012338">
    <property type="entry name" value="Beta-lactam/transpept-like"/>
</dbReference>
<accession>A0A919SES0</accession>
<keyword evidence="11" id="KW-0812">Transmembrane</keyword>
<dbReference type="GO" id="GO:0008360">
    <property type="term" value="P:regulation of cell shape"/>
    <property type="evidence" value="ECO:0007669"/>
    <property type="project" value="UniProtKB-KW"/>
</dbReference>
<keyword evidence="2 12" id="KW-0732">Signal</keyword>
<feature type="active site" description="Proton acceptor" evidence="7">
    <location>
        <position position="145"/>
    </location>
</feature>
<gene>
    <name evidence="14" type="ORF">Aau02nite_41020</name>
</gene>
<feature type="active site" description="Acyl-ester intermediate" evidence="7">
    <location>
        <position position="142"/>
    </location>
</feature>
<evidence type="ECO:0000256" key="1">
    <source>
        <dbReference type="ARBA" id="ARBA00007164"/>
    </source>
</evidence>
<feature type="domain" description="Peptidase S11 D-alanyl-D-alanine carboxypeptidase A N-terminal" evidence="13">
    <location>
        <begin position="108"/>
        <end position="340"/>
    </location>
</feature>
<feature type="compositionally biased region" description="Low complexity" evidence="10">
    <location>
        <begin position="377"/>
        <end position="391"/>
    </location>
</feature>
<evidence type="ECO:0000313" key="15">
    <source>
        <dbReference type="Proteomes" id="UP000681340"/>
    </source>
</evidence>
<dbReference type="Pfam" id="PF00768">
    <property type="entry name" value="Peptidase_S11"/>
    <property type="match status" value="1"/>
</dbReference>
<evidence type="ECO:0000256" key="6">
    <source>
        <dbReference type="ARBA" id="ARBA00023316"/>
    </source>
</evidence>
<dbReference type="InterPro" id="IPR006311">
    <property type="entry name" value="TAT_signal"/>
</dbReference>
<evidence type="ECO:0000256" key="4">
    <source>
        <dbReference type="ARBA" id="ARBA00022960"/>
    </source>
</evidence>
<feature type="compositionally biased region" description="Low complexity" evidence="10">
    <location>
        <begin position="34"/>
        <end position="61"/>
    </location>
</feature>
<feature type="region of interest" description="Disordered" evidence="10">
    <location>
        <begin position="34"/>
        <end position="87"/>
    </location>
</feature>
<dbReference type="Gene3D" id="3.40.710.10">
    <property type="entry name" value="DD-peptidase/beta-lactamase superfamily"/>
    <property type="match status" value="1"/>
</dbReference>
<evidence type="ECO:0000256" key="7">
    <source>
        <dbReference type="PIRSR" id="PIRSR618044-1"/>
    </source>
</evidence>
<dbReference type="GO" id="GO:0009002">
    <property type="term" value="F:serine-type D-Ala-D-Ala carboxypeptidase activity"/>
    <property type="evidence" value="ECO:0007669"/>
    <property type="project" value="InterPro"/>
</dbReference>
<keyword evidence="6" id="KW-0961">Cell wall biogenesis/degradation</keyword>
<evidence type="ECO:0000313" key="14">
    <source>
        <dbReference type="EMBL" id="GIM70445.1"/>
    </source>
</evidence>
<feature type="region of interest" description="Disordered" evidence="10">
    <location>
        <begin position="367"/>
        <end position="396"/>
    </location>
</feature>
<evidence type="ECO:0000256" key="2">
    <source>
        <dbReference type="ARBA" id="ARBA00022729"/>
    </source>
</evidence>
<sequence>MAVRLIHTPAPTRRRTLAALAATATLATATLTGPAHAAQPPTRATAAQASASAAQTQAAPAVPCPRPKVKPPAGRPARPTPPEDDPVLRAVGGDDLATDGLVVPRGAPKPPALTATSWLVADLDTGEVLGGCGPHVYGTPASVQKLLLVATVIDKLDPRQIATITDGDLDIEPYSSAVGLLKGGRYPVSTLWLGLLLNSGNDAANTLARLGGGRGGLPATVAAMNAEAKRLGAYQTHAVTPSGLDGPGQFTSAYDLALIARQCFAKPAFRKYALTERARIPAQKKLKKGGFQIQNENKLIYNYPGALGGKTGFTKLARHSYVGGAERNGRRLVATVLGAEAAPLRGWQQGAALLDWGFSLPKDASVGKLVEPDSPDAHGTATGASAAPAPAAKDERPAATAVRAATNKGLPLGLAATIAVVLAGAPLLLLLTQRRRRRLRRRTPAPH</sequence>
<comment type="similarity">
    <text evidence="1 9">Belongs to the peptidase S11 family.</text>
</comment>
<dbReference type="PRINTS" id="PR00725">
    <property type="entry name" value="DADACBPTASE1"/>
</dbReference>
<dbReference type="PROSITE" id="PS51318">
    <property type="entry name" value="TAT"/>
    <property type="match status" value="1"/>
</dbReference>
<organism evidence="14 15">
    <name type="scientific">Actinoplanes auranticolor</name>
    <dbReference type="NCBI Taxonomy" id="47988"/>
    <lineage>
        <taxon>Bacteria</taxon>
        <taxon>Bacillati</taxon>
        <taxon>Actinomycetota</taxon>
        <taxon>Actinomycetes</taxon>
        <taxon>Micromonosporales</taxon>
        <taxon>Micromonosporaceae</taxon>
        <taxon>Actinoplanes</taxon>
    </lineage>
</organism>
<evidence type="ECO:0000256" key="9">
    <source>
        <dbReference type="RuleBase" id="RU004016"/>
    </source>
</evidence>
<dbReference type="InterPro" id="IPR018044">
    <property type="entry name" value="Peptidase_S11"/>
</dbReference>
<dbReference type="GO" id="GO:0006508">
    <property type="term" value="P:proteolysis"/>
    <property type="evidence" value="ECO:0007669"/>
    <property type="project" value="InterPro"/>
</dbReference>
<feature type="transmembrane region" description="Helical" evidence="11">
    <location>
        <begin position="410"/>
        <end position="432"/>
    </location>
</feature>
<feature type="chain" id="PRO_5036746691" description="Peptidase S11 D-alanyl-D-alanine carboxypeptidase A N-terminal domain-containing protein" evidence="12">
    <location>
        <begin position="38"/>
        <end position="447"/>
    </location>
</feature>
<feature type="signal peptide" evidence="12">
    <location>
        <begin position="1"/>
        <end position="37"/>
    </location>
</feature>
<dbReference type="GO" id="GO:0071555">
    <property type="term" value="P:cell wall organization"/>
    <property type="evidence" value="ECO:0007669"/>
    <property type="project" value="UniProtKB-KW"/>
</dbReference>
<evidence type="ECO:0000256" key="5">
    <source>
        <dbReference type="ARBA" id="ARBA00022984"/>
    </source>
</evidence>
<name>A0A919SES0_9ACTN</name>
<dbReference type="PANTHER" id="PTHR21581:SF33">
    <property type="entry name" value="D-ALANYL-D-ALANINE CARBOXYPEPTIDASE DACB"/>
    <property type="match status" value="1"/>
</dbReference>
<keyword evidence="3" id="KW-0378">Hydrolase</keyword>
<proteinExistence type="inferred from homology"/>
<reference evidence="14" key="1">
    <citation type="submission" date="2021-03" db="EMBL/GenBank/DDBJ databases">
        <title>Whole genome shotgun sequence of Actinoplanes auranticolor NBRC 12245.</title>
        <authorList>
            <person name="Komaki H."/>
            <person name="Tamura T."/>
        </authorList>
    </citation>
    <scope>NUCLEOTIDE SEQUENCE</scope>
    <source>
        <strain evidence="14">NBRC 12245</strain>
    </source>
</reference>
<evidence type="ECO:0000256" key="10">
    <source>
        <dbReference type="SAM" id="MobiDB-lite"/>
    </source>
</evidence>
<feature type="active site" evidence="7">
    <location>
        <position position="199"/>
    </location>
</feature>
<dbReference type="EMBL" id="BOQL01000031">
    <property type="protein sequence ID" value="GIM70445.1"/>
    <property type="molecule type" value="Genomic_DNA"/>
</dbReference>
<protein>
    <recommendedName>
        <fullName evidence="13">Peptidase S11 D-alanyl-D-alanine carboxypeptidase A N-terminal domain-containing protein</fullName>
    </recommendedName>
</protein>
<keyword evidence="4" id="KW-0133">Cell shape</keyword>
<dbReference type="AlphaFoldDB" id="A0A919SES0"/>
<keyword evidence="11" id="KW-0472">Membrane</keyword>
<keyword evidence="11" id="KW-1133">Transmembrane helix</keyword>